<feature type="signal peptide" evidence="1">
    <location>
        <begin position="1"/>
        <end position="24"/>
    </location>
</feature>
<comment type="caution">
    <text evidence="2">The sequence shown here is derived from an EMBL/GenBank/DDBJ whole genome shotgun (WGS) entry which is preliminary data.</text>
</comment>
<protein>
    <submittedName>
        <fullName evidence="2">Uncharacterized protein</fullName>
    </submittedName>
</protein>
<keyword evidence="3" id="KW-1185">Reference proteome</keyword>
<dbReference type="Proteomes" id="UP001163828">
    <property type="component" value="Unassembled WGS sequence"/>
</dbReference>
<keyword evidence="1" id="KW-0732">Signal</keyword>
<name>A0ABQ8QMR7_9AGAR</name>
<sequence>MLSFLPSHTFTLFLLLSSLLGGLCLPMNQEDPHSKGRYSTFALSLVTIKDPKALRSGAVTVAMYFGSRHYIAAHYDPELRPPQFQGRVGNRMRSNYRTYKLTDANFPGHPSRNDFIEVLNRLARLSAPSVEKWANNIFEQLVQDNIIQEIPPKWIEALGQKGFDAKGNKVEAGH</sequence>
<gene>
    <name evidence="2" type="ORF">F5050DRAFT_1736606</name>
</gene>
<dbReference type="EMBL" id="MU790534">
    <property type="protein sequence ID" value="KAJ3999713.1"/>
    <property type="molecule type" value="Genomic_DNA"/>
</dbReference>
<proteinExistence type="predicted"/>
<evidence type="ECO:0000313" key="3">
    <source>
        <dbReference type="Proteomes" id="UP001163828"/>
    </source>
</evidence>
<organism evidence="2 3">
    <name type="scientific">Lentinula boryana</name>
    <dbReference type="NCBI Taxonomy" id="40481"/>
    <lineage>
        <taxon>Eukaryota</taxon>
        <taxon>Fungi</taxon>
        <taxon>Dikarya</taxon>
        <taxon>Basidiomycota</taxon>
        <taxon>Agaricomycotina</taxon>
        <taxon>Agaricomycetes</taxon>
        <taxon>Agaricomycetidae</taxon>
        <taxon>Agaricales</taxon>
        <taxon>Marasmiineae</taxon>
        <taxon>Omphalotaceae</taxon>
        <taxon>Lentinula</taxon>
    </lineage>
</organism>
<evidence type="ECO:0000313" key="2">
    <source>
        <dbReference type="EMBL" id="KAJ3999713.1"/>
    </source>
</evidence>
<evidence type="ECO:0000256" key="1">
    <source>
        <dbReference type="SAM" id="SignalP"/>
    </source>
</evidence>
<feature type="chain" id="PRO_5046854279" evidence="1">
    <location>
        <begin position="25"/>
        <end position="174"/>
    </location>
</feature>
<accession>A0ABQ8QMR7</accession>
<reference evidence="2" key="1">
    <citation type="submission" date="2022-08" db="EMBL/GenBank/DDBJ databases">
        <authorList>
            <consortium name="DOE Joint Genome Institute"/>
            <person name="Min B."/>
            <person name="Riley R."/>
            <person name="Sierra-Patev S."/>
            <person name="Naranjo-Ortiz M."/>
            <person name="Looney B."/>
            <person name="Konkel Z."/>
            <person name="Slot J.C."/>
            <person name="Sakamoto Y."/>
            <person name="Steenwyk J.L."/>
            <person name="Rokas A."/>
            <person name="Carro J."/>
            <person name="Camarero S."/>
            <person name="Ferreira P."/>
            <person name="Molpeceres G."/>
            <person name="Ruiz-Duenas F.J."/>
            <person name="Serrano A."/>
            <person name="Henrissat B."/>
            <person name="Drula E."/>
            <person name="Hughes K.W."/>
            <person name="Mata J.L."/>
            <person name="Ishikawa N.K."/>
            <person name="Vargas-Isla R."/>
            <person name="Ushijima S."/>
            <person name="Smith C.A."/>
            <person name="Ahrendt S."/>
            <person name="Andreopoulos W."/>
            <person name="He G."/>
            <person name="Labutti K."/>
            <person name="Lipzen A."/>
            <person name="Ng V."/>
            <person name="Sandor L."/>
            <person name="Barry K."/>
            <person name="Martinez A.T."/>
            <person name="Xiao Y."/>
            <person name="Gibbons J.G."/>
            <person name="Terashima K."/>
            <person name="Hibbett D.S."/>
            <person name="Grigoriev I.V."/>
        </authorList>
    </citation>
    <scope>NUCLEOTIDE SEQUENCE</scope>
    <source>
        <strain evidence="2">TFB10827</strain>
    </source>
</reference>